<comment type="caution">
    <text evidence="1">The sequence shown here is derived from an EMBL/GenBank/DDBJ whole genome shotgun (WGS) entry which is preliminary data.</text>
</comment>
<organism evidence="1 2">
    <name type="scientific">Larkinella insperata</name>
    <dbReference type="NCBI Taxonomy" id="332158"/>
    <lineage>
        <taxon>Bacteria</taxon>
        <taxon>Pseudomonadati</taxon>
        <taxon>Bacteroidota</taxon>
        <taxon>Cytophagia</taxon>
        <taxon>Cytophagales</taxon>
        <taxon>Spirosomataceae</taxon>
        <taxon>Larkinella</taxon>
    </lineage>
</organism>
<sequence>MLTNVVQASPNKVHIDTKFTRYRKDGSQVASYESLYVLTKEEGRWGQIAV</sequence>
<keyword evidence="2" id="KW-1185">Reference proteome</keyword>
<dbReference type="EMBL" id="JBHTLP010000008">
    <property type="protein sequence ID" value="MFD1142187.1"/>
    <property type="molecule type" value="Genomic_DNA"/>
</dbReference>
<dbReference type="Proteomes" id="UP001597116">
    <property type="component" value="Unassembled WGS sequence"/>
</dbReference>
<accession>A0ABW3Q508</accession>
<reference evidence="2" key="1">
    <citation type="journal article" date="2019" name="Int. J. Syst. Evol. Microbiol.">
        <title>The Global Catalogue of Microorganisms (GCM) 10K type strain sequencing project: providing services to taxonomists for standard genome sequencing and annotation.</title>
        <authorList>
            <consortium name="The Broad Institute Genomics Platform"/>
            <consortium name="The Broad Institute Genome Sequencing Center for Infectious Disease"/>
            <person name="Wu L."/>
            <person name="Ma J."/>
        </authorList>
    </citation>
    <scope>NUCLEOTIDE SEQUENCE [LARGE SCALE GENOMIC DNA]</scope>
    <source>
        <strain evidence="2">CCUG 55608</strain>
    </source>
</reference>
<dbReference type="RefSeq" id="WP_265992686.1">
    <property type="nucleotide sequence ID" value="NZ_CP110973.1"/>
</dbReference>
<proteinExistence type="predicted"/>
<name>A0ABW3Q508_9BACT</name>
<protein>
    <submittedName>
        <fullName evidence="1">Uncharacterized protein</fullName>
    </submittedName>
</protein>
<evidence type="ECO:0000313" key="1">
    <source>
        <dbReference type="EMBL" id="MFD1142187.1"/>
    </source>
</evidence>
<gene>
    <name evidence="1" type="ORF">ACFQ4C_13760</name>
</gene>
<evidence type="ECO:0000313" key="2">
    <source>
        <dbReference type="Proteomes" id="UP001597116"/>
    </source>
</evidence>